<proteinExistence type="predicted"/>
<organism evidence="2 3">
    <name type="scientific">Poseidonocella sedimentorum</name>
    <dbReference type="NCBI Taxonomy" id="871652"/>
    <lineage>
        <taxon>Bacteria</taxon>
        <taxon>Pseudomonadati</taxon>
        <taxon>Pseudomonadota</taxon>
        <taxon>Alphaproteobacteria</taxon>
        <taxon>Rhodobacterales</taxon>
        <taxon>Roseobacteraceae</taxon>
        <taxon>Poseidonocella</taxon>
    </lineage>
</organism>
<dbReference type="SUPFAM" id="SSF50199">
    <property type="entry name" value="Staphylococcal nuclease"/>
    <property type="match status" value="1"/>
</dbReference>
<dbReference type="Gene3D" id="2.40.50.90">
    <property type="match status" value="1"/>
</dbReference>
<protein>
    <recommendedName>
        <fullName evidence="4">Nuclease homologue</fullName>
    </recommendedName>
</protein>
<gene>
    <name evidence="2" type="ORF">SAMN04515673_101131</name>
</gene>
<dbReference type="EMBL" id="FOYI01000001">
    <property type="protein sequence ID" value="SFQ94968.1"/>
    <property type="molecule type" value="Genomic_DNA"/>
</dbReference>
<reference evidence="2 3" key="1">
    <citation type="submission" date="2016-10" db="EMBL/GenBank/DDBJ databases">
        <authorList>
            <person name="de Groot N.N."/>
        </authorList>
    </citation>
    <scope>NUCLEOTIDE SEQUENCE [LARGE SCALE GENOMIC DNA]</scope>
    <source>
        <strain evidence="3">KMM 9023,NRIC 0796,JCM 17311,KCTC 23692</strain>
    </source>
</reference>
<dbReference type="InterPro" id="IPR035437">
    <property type="entry name" value="SNase_OB-fold_sf"/>
</dbReference>
<dbReference type="STRING" id="871652.SAMN04515673_101131"/>
<keyword evidence="1" id="KW-0732">Signal</keyword>
<dbReference type="RefSeq" id="WP_092075585.1">
    <property type="nucleotide sequence ID" value="NZ_FOYI01000001.1"/>
</dbReference>
<evidence type="ECO:0000313" key="2">
    <source>
        <dbReference type="EMBL" id="SFQ94968.1"/>
    </source>
</evidence>
<accession>A0A1I6CP72</accession>
<feature type="chain" id="PRO_5011516255" description="Nuclease homologue" evidence="1">
    <location>
        <begin position="20"/>
        <end position="150"/>
    </location>
</feature>
<feature type="signal peptide" evidence="1">
    <location>
        <begin position="1"/>
        <end position="19"/>
    </location>
</feature>
<dbReference type="PROSITE" id="PS51257">
    <property type="entry name" value="PROKAR_LIPOPROTEIN"/>
    <property type="match status" value="1"/>
</dbReference>
<dbReference type="OrthoDB" id="9792155at2"/>
<evidence type="ECO:0000256" key="1">
    <source>
        <dbReference type="SAM" id="SignalP"/>
    </source>
</evidence>
<evidence type="ECO:0008006" key="4">
    <source>
        <dbReference type="Google" id="ProtNLM"/>
    </source>
</evidence>
<name>A0A1I6CP72_9RHOB</name>
<dbReference type="AlphaFoldDB" id="A0A1I6CP72"/>
<sequence length="150" mass="15508">MSYCRAGALVLLLSGCEGAGIPSGIGPVGGGPVAFVPSRSDPQCTITRIIDGDTIAMTCGALSDTVQLMGFDAPEAEEAQCRKERRLARSAAAALTTILANADVIVPRMYGRDGRDRAQVGMHVNGTALSELMTVARVAVPGSTPVDWCS</sequence>
<keyword evidence="3" id="KW-1185">Reference proteome</keyword>
<dbReference type="Proteomes" id="UP000199302">
    <property type="component" value="Unassembled WGS sequence"/>
</dbReference>
<evidence type="ECO:0000313" key="3">
    <source>
        <dbReference type="Proteomes" id="UP000199302"/>
    </source>
</evidence>